<organism evidence="2 3">
    <name type="scientific">Fusobacterium necrophorum</name>
    <dbReference type="NCBI Taxonomy" id="859"/>
    <lineage>
        <taxon>Bacteria</taxon>
        <taxon>Fusobacteriati</taxon>
        <taxon>Fusobacteriota</taxon>
        <taxon>Fusobacteriia</taxon>
        <taxon>Fusobacteriales</taxon>
        <taxon>Fusobacteriaceae</taxon>
        <taxon>Fusobacterium</taxon>
    </lineage>
</organism>
<comment type="caution">
    <text evidence="2">The sequence shown here is derived from an EMBL/GenBank/DDBJ whole genome shotgun (WGS) entry which is preliminary data.</text>
</comment>
<gene>
    <name evidence="2" type="ORF">MWG07_11615</name>
</gene>
<protein>
    <submittedName>
        <fullName evidence="2">Uncharacterized protein</fullName>
    </submittedName>
</protein>
<proteinExistence type="predicted"/>
<keyword evidence="1" id="KW-0175">Coiled coil</keyword>
<feature type="coiled-coil region" evidence="1">
    <location>
        <begin position="183"/>
        <end position="224"/>
    </location>
</feature>
<accession>A0AAW6WDU2</accession>
<sequence length="263" mass="30642">MDLSNLIPKISISDLNAGQKRSCLLSWVAMNLKLRLKDYHTNGGPTAYSTRLWAAGRGKENTRNYMRNLIRDNINLNVLGARDNDEIYEILQEMAEGIVEESLIICEQMFVETRRARTERVREKYWKAVDNLEYLRVVFIIAVSNYAETLIRKGVDIDHALLTIRLGAVKKHQRELRNIWRNYAESEKTIEDLESANNQTETVFNKFEKEYTISEEKLNKLTSEKLLYEMAGDRNIEQLVDIIVDEIRERVTGAIRLIPVDQF</sequence>
<evidence type="ECO:0000313" key="3">
    <source>
        <dbReference type="Proteomes" id="UP001173223"/>
    </source>
</evidence>
<name>A0AAW6WDU2_9FUSO</name>
<keyword evidence="3" id="KW-1185">Reference proteome</keyword>
<dbReference type="AlphaFoldDB" id="A0AAW6WDU2"/>
<dbReference type="Proteomes" id="UP001173223">
    <property type="component" value="Unassembled WGS sequence"/>
</dbReference>
<dbReference type="RefSeq" id="WP_285049389.1">
    <property type="nucleotide sequence ID" value="NZ_JAMGTK010000028.1"/>
</dbReference>
<reference evidence="2" key="2">
    <citation type="submission" date="2022-04" db="EMBL/GenBank/DDBJ databases">
        <authorList>
            <person name="Livingstone P.G."/>
        </authorList>
    </citation>
    <scope>NUCLEOTIDE SEQUENCE</scope>
    <source>
        <strain evidence="2">BRON_8</strain>
    </source>
</reference>
<evidence type="ECO:0000313" key="2">
    <source>
        <dbReference type="EMBL" id="MDK4512896.1"/>
    </source>
</evidence>
<reference evidence="2" key="1">
    <citation type="journal article" date="2022" name="Gene">
        <title>A genome-led study on the pathogenesis of Fusobacterium necrophorum infections.</title>
        <authorList>
            <person name="Thapa G."/>
            <person name="Jayal A."/>
            <person name="Sikazwe E."/>
            <person name="Perry T."/>
            <person name="Mohammed Al Balushi A."/>
            <person name="Livingstone P."/>
        </authorList>
    </citation>
    <scope>NUCLEOTIDE SEQUENCE</scope>
    <source>
        <strain evidence="2">BRON_8</strain>
    </source>
</reference>
<evidence type="ECO:0000256" key="1">
    <source>
        <dbReference type="SAM" id="Coils"/>
    </source>
</evidence>
<dbReference type="EMBL" id="JAMGTK010000028">
    <property type="protein sequence ID" value="MDK4512896.1"/>
    <property type="molecule type" value="Genomic_DNA"/>
</dbReference>